<evidence type="ECO:0000256" key="4">
    <source>
        <dbReference type="ARBA" id="ARBA00022719"/>
    </source>
</evidence>
<dbReference type="InterPro" id="IPR023753">
    <property type="entry name" value="FAD/NAD-binding_dom"/>
</dbReference>
<organism evidence="18 19">
    <name type="scientific">Microctonus hyperodae</name>
    <name type="common">Parasitoid wasp</name>
    <dbReference type="NCBI Taxonomy" id="165561"/>
    <lineage>
        <taxon>Eukaryota</taxon>
        <taxon>Metazoa</taxon>
        <taxon>Ecdysozoa</taxon>
        <taxon>Arthropoda</taxon>
        <taxon>Hexapoda</taxon>
        <taxon>Insecta</taxon>
        <taxon>Pterygota</taxon>
        <taxon>Neoptera</taxon>
        <taxon>Endopterygota</taxon>
        <taxon>Hymenoptera</taxon>
        <taxon>Apocrita</taxon>
        <taxon>Ichneumonoidea</taxon>
        <taxon>Braconidae</taxon>
        <taxon>Euphorinae</taxon>
        <taxon>Microctonus</taxon>
    </lineage>
</organism>
<keyword evidence="7" id="KW-0560">Oxidoreductase</keyword>
<dbReference type="PANTHER" id="PTHR10632">
    <property type="entry name" value="SULFIDE:QUINONE OXIDOREDUCTASE"/>
    <property type="match status" value="1"/>
</dbReference>
<sequence length="439" mass="49802">MNVINTGGLTMVRMSKIHFARDIHHSCKVLVIGGGTAGCTIAAKFTSDFPPPDNIIIVEPNEVHYYQPLFTLIGGGLKKFESSKKPMADVIPSTAHWLQDRVISIKADENTVITSKGDIINYKIMIVAMGLQLYWDKIPGLVDALKNPEAQVSSIYSPETVTNVFDNIKKTRDGTALFTFPNTAVKCPGAPQKIAYLAEDYWRKQNLRPNIDVVYNTSLPVIFGVKKYADALWKVCESRNIKVNLQTCLIEVRGDRKEAVFQNLQNPKEKFIQKYSFLHVCPPMGPPTELKKHLDLTNDLGYLNVDRKTLQHVKYKNIYGLGDCTSTPNSKTMAAIASQSKILYHNVMDDLSGNPMLMFYDGYASCPLVTAPGKCILAEFDYNLKPLETFPIDQKNEYWIMYMMKKYLFPFLYWNLMLKGYWNGPAVVRKCLQIFKFNK</sequence>
<evidence type="ECO:0000256" key="13">
    <source>
        <dbReference type="ARBA" id="ARBA00060891"/>
    </source>
</evidence>
<dbReference type="InterPro" id="IPR036188">
    <property type="entry name" value="FAD/NAD-bd_sf"/>
</dbReference>
<evidence type="ECO:0000256" key="11">
    <source>
        <dbReference type="ARBA" id="ARBA00052986"/>
    </source>
</evidence>
<dbReference type="GO" id="GO:0070224">
    <property type="term" value="F:sulfide:quinone oxidoreductase activity"/>
    <property type="evidence" value="ECO:0007669"/>
    <property type="project" value="TreeGrafter"/>
</dbReference>
<gene>
    <name evidence="18" type="ORF">PV327_008966</name>
</gene>
<evidence type="ECO:0000256" key="5">
    <source>
        <dbReference type="ARBA" id="ARBA00022827"/>
    </source>
</evidence>
<comment type="similarity">
    <text evidence="13">Belongs to the SQRD family.</text>
</comment>
<dbReference type="GO" id="GO:0005739">
    <property type="term" value="C:mitochondrion"/>
    <property type="evidence" value="ECO:0007669"/>
    <property type="project" value="UniProtKB-SubCell"/>
</dbReference>
<evidence type="ECO:0000259" key="17">
    <source>
        <dbReference type="Pfam" id="PF07992"/>
    </source>
</evidence>
<evidence type="ECO:0000256" key="15">
    <source>
        <dbReference type="ARBA" id="ARBA00070160"/>
    </source>
</evidence>
<dbReference type="SUPFAM" id="SSF51905">
    <property type="entry name" value="FAD/NAD(P)-binding domain"/>
    <property type="match status" value="2"/>
</dbReference>
<dbReference type="InterPro" id="IPR015904">
    <property type="entry name" value="Sulphide_quinone_reductase"/>
</dbReference>
<evidence type="ECO:0000313" key="18">
    <source>
        <dbReference type="EMBL" id="KAK0175196.1"/>
    </source>
</evidence>
<keyword evidence="5" id="KW-0274">FAD</keyword>
<evidence type="ECO:0000256" key="14">
    <source>
        <dbReference type="ARBA" id="ARBA00066447"/>
    </source>
</evidence>
<dbReference type="Pfam" id="PF07992">
    <property type="entry name" value="Pyr_redox_2"/>
    <property type="match status" value="1"/>
</dbReference>
<dbReference type="Gene3D" id="3.50.50.60">
    <property type="entry name" value="FAD/NAD(P)-binding domain"/>
    <property type="match status" value="2"/>
</dbReference>
<comment type="function">
    <text evidence="12">Catalyzes the oxidation of hydrogen sulfide with the help of a quinone, such as ubiquinone-10, giving rise to thiosulfate and ultimately to sulfane (molecular sulfur) atoms. Requires an additional electron acceptor; can use sulfite, sulfide or cyanide (in vitro). It is believed the in vivo electron acceptor is glutathione.</text>
</comment>
<accession>A0AA39KVK0</accession>
<evidence type="ECO:0000256" key="2">
    <source>
        <dbReference type="ARBA" id="ARBA00004173"/>
    </source>
</evidence>
<evidence type="ECO:0000256" key="16">
    <source>
        <dbReference type="ARBA" id="ARBA00082958"/>
    </source>
</evidence>
<evidence type="ECO:0000256" key="10">
    <source>
        <dbReference type="ARBA" id="ARBA00052810"/>
    </source>
</evidence>
<keyword evidence="6" id="KW-0809">Transit peptide</keyword>
<comment type="subcellular location">
    <subcellularLocation>
        <location evidence="2">Mitochondrion</location>
    </subcellularLocation>
</comment>
<keyword evidence="3" id="KW-0285">Flavoprotein</keyword>
<keyword evidence="8" id="KW-0496">Mitochondrion</keyword>
<dbReference type="EMBL" id="JAQQBR010000005">
    <property type="protein sequence ID" value="KAK0175196.1"/>
    <property type="molecule type" value="Genomic_DNA"/>
</dbReference>
<dbReference type="GO" id="GO:0070221">
    <property type="term" value="P:sulfide oxidation, using sulfide:quinone oxidoreductase"/>
    <property type="evidence" value="ECO:0007669"/>
    <property type="project" value="TreeGrafter"/>
</dbReference>
<keyword evidence="19" id="KW-1185">Reference proteome</keyword>
<dbReference type="EC" id="1.8.5.8" evidence="14"/>
<dbReference type="Proteomes" id="UP001168972">
    <property type="component" value="Unassembled WGS sequence"/>
</dbReference>
<proteinExistence type="inferred from homology"/>
<evidence type="ECO:0000256" key="12">
    <source>
        <dbReference type="ARBA" id="ARBA00059167"/>
    </source>
</evidence>
<feature type="domain" description="FAD/NAD(P)-binding" evidence="17">
    <location>
        <begin position="28"/>
        <end position="141"/>
    </location>
</feature>
<comment type="catalytic activity">
    <reaction evidence="10">
        <text>ubiquinone-10 + hydrogen sulfide + glutathione + H(+) = S-sulfanylglutathione + ubiquinol-10</text>
        <dbReference type="Rhea" id="RHEA:62608"/>
        <dbReference type="ChEBI" id="CHEBI:15378"/>
        <dbReference type="ChEBI" id="CHEBI:29919"/>
        <dbReference type="ChEBI" id="CHEBI:46245"/>
        <dbReference type="ChEBI" id="CHEBI:57925"/>
        <dbReference type="ChEBI" id="CHEBI:58905"/>
        <dbReference type="ChEBI" id="CHEBI:64183"/>
    </reaction>
    <physiologicalReaction direction="left-to-right" evidence="10">
        <dbReference type="Rhea" id="RHEA:62609"/>
    </physiologicalReaction>
</comment>
<comment type="cofactor">
    <cofactor evidence="1">
        <name>FAD</name>
        <dbReference type="ChEBI" id="CHEBI:57692"/>
    </cofactor>
</comment>
<dbReference type="AlphaFoldDB" id="A0AA39KVK0"/>
<evidence type="ECO:0000256" key="1">
    <source>
        <dbReference type="ARBA" id="ARBA00001974"/>
    </source>
</evidence>
<evidence type="ECO:0000256" key="9">
    <source>
        <dbReference type="ARBA" id="ARBA00051038"/>
    </source>
</evidence>
<evidence type="ECO:0000313" key="19">
    <source>
        <dbReference type="Proteomes" id="UP001168972"/>
    </source>
</evidence>
<dbReference type="GO" id="GO:0071949">
    <property type="term" value="F:FAD binding"/>
    <property type="evidence" value="ECO:0007669"/>
    <property type="project" value="TreeGrafter"/>
</dbReference>
<evidence type="ECO:0000256" key="3">
    <source>
        <dbReference type="ARBA" id="ARBA00022630"/>
    </source>
</evidence>
<dbReference type="FunFam" id="3.50.50.60:FF:000034">
    <property type="entry name" value="sulfide:quinone oxidoreductase, mitochondrial"/>
    <property type="match status" value="1"/>
</dbReference>
<dbReference type="PANTHER" id="PTHR10632:SF2">
    <property type="entry name" value="SULFIDE:QUINONE OXIDOREDUCTASE, MITOCHONDRIAL"/>
    <property type="match status" value="1"/>
</dbReference>
<comment type="catalytic activity">
    <reaction evidence="9">
        <text>ubiquinone-10 + hydrogen sulfide + sulfite + 2 H(+) = ubiquinol-10 + thiosulfate</text>
        <dbReference type="Rhea" id="RHEA:38359"/>
        <dbReference type="ChEBI" id="CHEBI:15378"/>
        <dbReference type="ChEBI" id="CHEBI:17359"/>
        <dbReference type="ChEBI" id="CHEBI:29919"/>
        <dbReference type="ChEBI" id="CHEBI:33542"/>
        <dbReference type="ChEBI" id="CHEBI:46245"/>
        <dbReference type="ChEBI" id="CHEBI:64183"/>
    </reaction>
    <physiologicalReaction direction="left-to-right" evidence="9">
        <dbReference type="Rhea" id="RHEA:38360"/>
    </physiologicalReaction>
</comment>
<protein>
    <recommendedName>
        <fullName evidence="15">Sulfide:quinone oxidoreductase, mitochondrial</fullName>
        <ecNumber evidence="14">1.8.5.8</ecNumber>
    </recommendedName>
    <alternativeName>
        <fullName evidence="16">Sulfide quinone oxidoreductase</fullName>
    </alternativeName>
</protein>
<evidence type="ECO:0000256" key="7">
    <source>
        <dbReference type="ARBA" id="ARBA00023002"/>
    </source>
</evidence>
<keyword evidence="4" id="KW-0874">Quinone</keyword>
<reference evidence="18" key="2">
    <citation type="submission" date="2023-03" db="EMBL/GenBank/DDBJ databases">
        <authorList>
            <person name="Inwood S.N."/>
            <person name="Skelly J.G."/>
            <person name="Guhlin J."/>
            <person name="Harrop T.W.R."/>
            <person name="Goldson S.G."/>
            <person name="Dearden P.K."/>
        </authorList>
    </citation>
    <scope>NUCLEOTIDE SEQUENCE</scope>
    <source>
        <strain evidence="18">Lincoln</strain>
        <tissue evidence="18">Whole body</tissue>
    </source>
</reference>
<dbReference type="GO" id="GO:0106436">
    <property type="term" value="F:glutathione-dependent sulfide quinone oxidoreductase activity"/>
    <property type="evidence" value="ECO:0007669"/>
    <property type="project" value="UniProtKB-EC"/>
</dbReference>
<comment type="caution">
    <text evidence="18">The sequence shown here is derived from an EMBL/GenBank/DDBJ whole genome shotgun (WGS) entry which is preliminary data.</text>
</comment>
<comment type="catalytic activity">
    <reaction evidence="11">
        <text>a quinone + hydrogen sulfide + glutathione + H(+) = S-sulfanylglutathione + a quinol</text>
        <dbReference type="Rhea" id="RHEA:55156"/>
        <dbReference type="ChEBI" id="CHEBI:15378"/>
        <dbReference type="ChEBI" id="CHEBI:24646"/>
        <dbReference type="ChEBI" id="CHEBI:29919"/>
        <dbReference type="ChEBI" id="CHEBI:57925"/>
        <dbReference type="ChEBI" id="CHEBI:58905"/>
        <dbReference type="ChEBI" id="CHEBI:132124"/>
        <dbReference type="EC" id="1.8.5.8"/>
    </reaction>
    <physiologicalReaction direction="left-to-right" evidence="11">
        <dbReference type="Rhea" id="RHEA:55157"/>
    </physiologicalReaction>
</comment>
<evidence type="ECO:0000256" key="6">
    <source>
        <dbReference type="ARBA" id="ARBA00022946"/>
    </source>
</evidence>
<dbReference type="GO" id="GO:0048038">
    <property type="term" value="F:quinone binding"/>
    <property type="evidence" value="ECO:0007669"/>
    <property type="project" value="UniProtKB-KW"/>
</dbReference>
<name>A0AA39KVK0_MICHY</name>
<evidence type="ECO:0000256" key="8">
    <source>
        <dbReference type="ARBA" id="ARBA00023128"/>
    </source>
</evidence>
<reference evidence="18" key="1">
    <citation type="journal article" date="2023" name="bioRxiv">
        <title>Scaffold-level genome assemblies of two parasitoid biocontrol wasps reveal the parthenogenesis mechanism and an associated novel virus.</title>
        <authorList>
            <person name="Inwood S."/>
            <person name="Skelly J."/>
            <person name="Guhlin J."/>
            <person name="Harrop T."/>
            <person name="Goldson S."/>
            <person name="Dearden P."/>
        </authorList>
    </citation>
    <scope>NUCLEOTIDE SEQUENCE</scope>
    <source>
        <strain evidence="18">Lincoln</strain>
        <tissue evidence="18">Whole body</tissue>
    </source>
</reference>